<name>A0A918MP74_9RHOB</name>
<gene>
    <name evidence="1" type="ORF">GCM10011452_30870</name>
</gene>
<protein>
    <submittedName>
        <fullName evidence="1">Uncharacterized protein</fullName>
    </submittedName>
</protein>
<comment type="caution">
    <text evidence="1">The sequence shown here is derived from an EMBL/GenBank/DDBJ whole genome shotgun (WGS) entry which is preliminary data.</text>
</comment>
<dbReference type="AlphaFoldDB" id="A0A918MP74"/>
<reference evidence="1" key="2">
    <citation type="submission" date="2020-09" db="EMBL/GenBank/DDBJ databases">
        <authorList>
            <person name="Sun Q."/>
            <person name="Kim S."/>
        </authorList>
    </citation>
    <scope>NUCLEOTIDE SEQUENCE</scope>
    <source>
        <strain evidence="1">KCTC 23714</strain>
    </source>
</reference>
<dbReference type="EMBL" id="BMYQ01000012">
    <property type="protein sequence ID" value="GGW40342.1"/>
    <property type="molecule type" value="Genomic_DNA"/>
</dbReference>
<evidence type="ECO:0000313" key="1">
    <source>
        <dbReference type="EMBL" id="GGW40342.1"/>
    </source>
</evidence>
<organism evidence="1 2">
    <name type="scientific">Gemmobacter lanyuensis</name>
    <dbReference type="NCBI Taxonomy" id="1054497"/>
    <lineage>
        <taxon>Bacteria</taxon>
        <taxon>Pseudomonadati</taxon>
        <taxon>Pseudomonadota</taxon>
        <taxon>Alphaproteobacteria</taxon>
        <taxon>Rhodobacterales</taxon>
        <taxon>Paracoccaceae</taxon>
        <taxon>Gemmobacter</taxon>
    </lineage>
</organism>
<sequence>MSDWLSIVFLADPAPPRAGYSWWDRAGESTGDASSKASRSPPFLRCLDARLVSGLGEWPVGLHGT</sequence>
<keyword evidence="2" id="KW-1185">Reference proteome</keyword>
<proteinExistence type="predicted"/>
<accession>A0A918MP74</accession>
<reference evidence="1" key="1">
    <citation type="journal article" date="2014" name="Int. J. Syst. Evol. Microbiol.">
        <title>Complete genome sequence of Corynebacterium casei LMG S-19264T (=DSM 44701T), isolated from a smear-ripened cheese.</title>
        <authorList>
            <consortium name="US DOE Joint Genome Institute (JGI-PGF)"/>
            <person name="Walter F."/>
            <person name="Albersmeier A."/>
            <person name="Kalinowski J."/>
            <person name="Ruckert C."/>
        </authorList>
    </citation>
    <scope>NUCLEOTIDE SEQUENCE</scope>
    <source>
        <strain evidence="1">KCTC 23714</strain>
    </source>
</reference>
<evidence type="ECO:0000313" key="2">
    <source>
        <dbReference type="Proteomes" id="UP000628984"/>
    </source>
</evidence>
<dbReference type="Proteomes" id="UP000628984">
    <property type="component" value="Unassembled WGS sequence"/>
</dbReference>